<organism evidence="1">
    <name type="scientific">Aureobasidium pullulans</name>
    <name type="common">Black yeast</name>
    <name type="synonym">Pullularia pullulans</name>
    <dbReference type="NCBI Taxonomy" id="5580"/>
    <lineage>
        <taxon>Eukaryota</taxon>
        <taxon>Fungi</taxon>
        <taxon>Dikarya</taxon>
        <taxon>Ascomycota</taxon>
        <taxon>Pezizomycotina</taxon>
        <taxon>Dothideomycetes</taxon>
        <taxon>Dothideomycetidae</taxon>
        <taxon>Dothideales</taxon>
        <taxon>Saccotheciaceae</taxon>
        <taxon>Aureobasidium</taxon>
    </lineage>
</organism>
<dbReference type="EMBL" id="QZAS01000018">
    <property type="protein sequence ID" value="THX09940.1"/>
    <property type="molecule type" value="Genomic_DNA"/>
</dbReference>
<name>A0A4S9CTK6_AURPU</name>
<accession>A0A4S9CTK6</accession>
<sequence length="132" mass="14906">MSFGVGIGDFKAVAEVVKKVIDRVKDSPDQIKNTRQDIEAVSAFIKREDTSRLNGVTDPLDRARIHETLAFCERIVQGVQSELSRFKDVESGGEGLWMMLKQLVYVLSNVFEYLDRCRGVDIVLGEYQGSNY</sequence>
<comment type="caution">
    <text evidence="1">The sequence shown here is derived from an EMBL/GenBank/DDBJ whole genome shotgun (WGS) entry which is preliminary data.</text>
</comment>
<dbReference type="AlphaFoldDB" id="A0A4S9CTK6"/>
<protein>
    <submittedName>
        <fullName evidence="1">Uncharacterized protein</fullName>
    </submittedName>
</protein>
<reference evidence="1" key="1">
    <citation type="submission" date="2018-10" db="EMBL/GenBank/DDBJ databases">
        <title>Fifty Aureobasidium pullulans genomes reveal a recombining polyextremotolerant generalist.</title>
        <authorList>
            <person name="Gostincar C."/>
            <person name="Turk M."/>
            <person name="Zajc J."/>
            <person name="Gunde-Cimerman N."/>
        </authorList>
    </citation>
    <scope>NUCLEOTIDE SEQUENCE [LARGE SCALE GENOMIC DNA]</scope>
    <source>
        <strain evidence="1">EXF-10085</strain>
    </source>
</reference>
<proteinExistence type="predicted"/>
<evidence type="ECO:0000313" key="1">
    <source>
        <dbReference type="EMBL" id="THX09940.1"/>
    </source>
</evidence>
<gene>
    <name evidence="1" type="ORF">D6D13_05708</name>
</gene>